<feature type="domain" description="2Fe-2S ferredoxin-type" evidence="2">
    <location>
        <begin position="18"/>
        <end position="100"/>
    </location>
</feature>
<accession>A0ABS7L4D3</accession>
<keyword evidence="1" id="KW-0560">Oxidoreductase</keyword>
<dbReference type="InterPro" id="IPR042204">
    <property type="entry name" value="2Fe-2S-bd_N"/>
</dbReference>
<name>A0ABS7L4D3_9FIRM</name>
<evidence type="ECO:0000313" key="3">
    <source>
        <dbReference type="EMBL" id="MBY0757894.1"/>
    </source>
</evidence>
<reference evidence="3 4" key="1">
    <citation type="journal article" date="2020" name="New Microbes New Infect">
        <title>Sellimonas caecigallum sp. nov., description and genome sequence of a new member of the Sellimonas genus isolated from the cecum of feral chicken.</title>
        <authorList>
            <person name="Wongkuna S."/>
            <person name="Ghimire S."/>
            <person name="Antony L."/>
            <person name="Chankhamhaengdecha S."/>
            <person name="Janvilisri T."/>
            <person name="Scaria J."/>
        </authorList>
    </citation>
    <scope>NUCLEOTIDE SEQUENCE [LARGE SCALE GENOMIC DNA]</scope>
    <source>
        <strain evidence="3 4">SW451</strain>
    </source>
</reference>
<dbReference type="Gene3D" id="3.10.20.440">
    <property type="entry name" value="2Fe-2S iron-sulphur cluster binding domain, sarcosine oxidase, alpha subunit, N-terminal domain"/>
    <property type="match status" value="1"/>
</dbReference>
<proteinExistence type="predicted"/>
<dbReference type="Proteomes" id="UP000779049">
    <property type="component" value="Unassembled WGS sequence"/>
</dbReference>
<evidence type="ECO:0000313" key="4">
    <source>
        <dbReference type="Proteomes" id="UP000779049"/>
    </source>
</evidence>
<dbReference type="PROSITE" id="PS51085">
    <property type="entry name" value="2FE2S_FER_2"/>
    <property type="match status" value="1"/>
</dbReference>
<dbReference type="RefSeq" id="WP_087201948.1">
    <property type="nucleotide sequence ID" value="NZ_CP173660.1"/>
</dbReference>
<dbReference type="InterPro" id="IPR001041">
    <property type="entry name" value="2Fe-2S_ferredoxin-type"/>
</dbReference>
<keyword evidence="4" id="KW-1185">Reference proteome</keyword>
<dbReference type="InterPro" id="IPR036010">
    <property type="entry name" value="2Fe-2S_ferredoxin-like_sf"/>
</dbReference>
<dbReference type="SUPFAM" id="SSF54292">
    <property type="entry name" value="2Fe-2S ferredoxin-like"/>
    <property type="match status" value="1"/>
</dbReference>
<evidence type="ECO:0000259" key="2">
    <source>
        <dbReference type="PROSITE" id="PS51085"/>
    </source>
</evidence>
<dbReference type="Pfam" id="PF13510">
    <property type="entry name" value="Fer2_4"/>
    <property type="match status" value="1"/>
</dbReference>
<evidence type="ECO:0000256" key="1">
    <source>
        <dbReference type="ARBA" id="ARBA00023002"/>
    </source>
</evidence>
<gene>
    <name evidence="3" type="ORF">FLB61_02050</name>
</gene>
<protein>
    <submittedName>
        <fullName evidence="3">(2Fe-2S)-binding protein</fullName>
    </submittedName>
</protein>
<dbReference type="CDD" id="cd00207">
    <property type="entry name" value="fer2"/>
    <property type="match status" value="1"/>
</dbReference>
<sequence>MEDRRVREHPILGIQEENFVEITVDGQTLRAKEGETIAAALLANGIQIHRYTAKKHEPRGIFCGIGQCTDCVMTVDGNPNVRTCITPVRAGMTIETQQGYGKRGTGR</sequence>
<organism evidence="3 4">
    <name type="scientific">Sellimonas caecigallum</name>
    <dbReference type="NCBI Taxonomy" id="2592333"/>
    <lineage>
        <taxon>Bacteria</taxon>
        <taxon>Bacillati</taxon>
        <taxon>Bacillota</taxon>
        <taxon>Clostridia</taxon>
        <taxon>Lachnospirales</taxon>
        <taxon>Lachnospiraceae</taxon>
        <taxon>Sellimonas</taxon>
    </lineage>
</organism>
<comment type="caution">
    <text evidence="3">The sequence shown here is derived from an EMBL/GenBank/DDBJ whole genome shotgun (WGS) entry which is preliminary data.</text>
</comment>
<dbReference type="EMBL" id="VIRV01000001">
    <property type="protein sequence ID" value="MBY0757894.1"/>
    <property type="molecule type" value="Genomic_DNA"/>
</dbReference>